<evidence type="ECO:0000313" key="19">
    <source>
        <dbReference type="EMBL" id="KAJ1980523.1"/>
    </source>
</evidence>
<dbReference type="Pfam" id="PF23287">
    <property type="entry name" value="KOW7_SPT5"/>
    <property type="match status" value="1"/>
</dbReference>
<dbReference type="GO" id="GO:0003746">
    <property type="term" value="F:translation elongation factor activity"/>
    <property type="evidence" value="ECO:0007669"/>
    <property type="project" value="UniProtKB-KW"/>
</dbReference>
<dbReference type="GO" id="GO:0003729">
    <property type="term" value="F:mRNA binding"/>
    <property type="evidence" value="ECO:0007669"/>
    <property type="project" value="TreeGrafter"/>
</dbReference>
<dbReference type="CDD" id="cd06081">
    <property type="entry name" value="KOW_Spt5_1"/>
    <property type="match status" value="1"/>
</dbReference>
<dbReference type="FunFam" id="2.30.30.30:FF:000018">
    <property type="entry name" value="Transcription elongation factor SPT5"/>
    <property type="match status" value="1"/>
</dbReference>
<dbReference type="CDD" id="cd09888">
    <property type="entry name" value="NGN_Euk"/>
    <property type="match status" value="1"/>
</dbReference>
<dbReference type="InterPro" id="IPR041978">
    <property type="entry name" value="KOW_Spt5_5"/>
</dbReference>
<dbReference type="InterPro" id="IPR008991">
    <property type="entry name" value="Translation_prot_SH3-like_sf"/>
</dbReference>
<evidence type="ECO:0000256" key="5">
    <source>
        <dbReference type="ARBA" id="ARBA00022491"/>
    </source>
</evidence>
<comment type="similarity">
    <text evidence="2">Belongs to the SPT5 family.</text>
</comment>
<comment type="function">
    <text evidence="12">The SPT4-SPT5 complex mediates both activation and inhibition of transcription elongation, and plays a role in pre-mRNA processing. This complex seems to be important for the stability of the RNA polymerase II elongation machinery on the chromatin template but not for the inherent ability of this machinery to translocate down the gene.</text>
</comment>
<evidence type="ECO:0000256" key="2">
    <source>
        <dbReference type="ARBA" id="ARBA00006956"/>
    </source>
</evidence>
<dbReference type="FunFam" id="3.30.70.940:FF:000005">
    <property type="entry name" value="Transcription elongation factor SPT5"/>
    <property type="match status" value="1"/>
</dbReference>
<gene>
    <name evidence="19" type="primary">SPT5</name>
    <name evidence="19" type="ORF">H4R34_002422</name>
</gene>
<dbReference type="PANTHER" id="PTHR11125">
    <property type="entry name" value="SUPPRESSOR OF TY 5"/>
    <property type="match status" value="1"/>
</dbReference>
<feature type="compositionally biased region" description="Low complexity" evidence="16">
    <location>
        <begin position="973"/>
        <end position="997"/>
    </location>
</feature>
<dbReference type="CDD" id="cd06083">
    <property type="entry name" value="KOW_Spt5_3"/>
    <property type="match status" value="1"/>
</dbReference>
<dbReference type="Pfam" id="PF03439">
    <property type="entry name" value="Spt5-NGN"/>
    <property type="match status" value="1"/>
</dbReference>
<feature type="compositionally biased region" description="Acidic residues" evidence="16">
    <location>
        <begin position="8"/>
        <end position="19"/>
    </location>
</feature>
<sequence length="1297" mass="138568">MSSRDRDDYDSEGLDELSDVDQPVAPTTQRQDKSRAGRWLERPSAQDEERIDYDEDDDEEEEDDEDYDDSGKRNPRKKKRRQNIFLDVEAEVDEDEEEEEEDGEDLEGFIQEEGEEAAAAAEARRGARHRALDRDRETQQEFNPEEMAARLSAKYGKRDTYHRRGAPGAAAAGAMGGGSGAGNEAYEQDADYIPQKFLMPGVQDPNLWMVKCIPGKEKDIMLKLMHRYFDNEYSDRPLDILSAFCRDSLKGYIYIEARKQAYVQAAIDRINGLFASTIMLVPINEMVDVVKIRRREAQLQPGSWVRVKRGKYAGDLARVIGVEDALDKVEIRLIPRLDYGNQHREAADTDDAAKKRKKGGFPYSNPNEPRPPQRMFNPREADKLDRSKPLMARGRGVYVYGADMFRDGFLEKAVKINSLITQNVNPTLDEITKFSTADGGDEEEQALSLSALAGSAATETLSAESIRPGDNVEVTEGDMVHVHGIVTSVDGDVAHVRPLVEGLPDSLRFPIRQLRKRFRTGDHVRVVSGHHTGETGMIVTVADNVVTLLSDLSVKEVTVFARDLRDAADAGTMAKSVTVSGNFELYDFVTLENNAVAVIVKIEGDNFQIMDQDGDVRLVKGAQMTPRRNTRNAAATDAHNNVIRVGDQVRELDSVDRRSGNVLHLNRRYCFMRSREILEHGGVFVAPTRKVAAVGRGAAGINGNGMTAGSSGGGFLHPGGMRGGMRGGRGRGAGVAGNPFHQRRGPRDRLISATVMITKGPYKSYIGIVKDAAGDKARVELHTNSRLISIDKDSLVVQDRFGKFVPLHDMPELMGPPSSAMMRGLRGYGDGQMGSAFGSSGSGHYGSSGASRYNDGSATPAYNSGGSRTPAHYSGGRTPMHRSDDGSRTPFHINDGSRTPAWDSGSRTPNPQAWGASSGGDSSVGGDAWDAGSRTPHWGGGGEVSDSGLGSSWETSSDAGFNPNTPSAGNGWGAADTLAASGTTATGAAGGSWSESTVSGWETDGTTGNGLPVGTTPATPAWGDDSRSMSNTTASGRRSMASAAPTPNPSSSNFPATPAANYAPMTPQAPEYPMTPAAGMGSGGIGAPTPGARYPPQTPAAYSHPTPGAMMPATPAPGSAAVPQTPFASGGLDYSSGGGHRADNVATPAASFGGRPPAMASSTAAAAGGGNRNHLPRDWLSRGIVVEVVRATSGAEPVPAKTQGVVLRVLGGKECDIRVLECSSEHSLINSTQVVSIDLVRPARPARSDQVKLLGPKERGAVGKLIAIDGDDAIVKAGNSSDFVVQPIHFVAKYMEV</sequence>
<keyword evidence="20" id="KW-1185">Reference proteome</keyword>
<evidence type="ECO:0000313" key="20">
    <source>
        <dbReference type="Proteomes" id="UP001151582"/>
    </source>
</evidence>
<feature type="compositionally biased region" description="Polar residues" evidence="16">
    <location>
        <begin position="953"/>
        <end position="968"/>
    </location>
</feature>
<feature type="compositionally biased region" description="Polar residues" evidence="16">
    <location>
        <begin position="854"/>
        <end position="867"/>
    </location>
</feature>
<dbReference type="CDD" id="cd06082">
    <property type="entry name" value="KOW_Spt5_2"/>
    <property type="match status" value="1"/>
</dbReference>
<dbReference type="Pfam" id="PF23037">
    <property type="entry name" value="KOWx_SPT5"/>
    <property type="match status" value="1"/>
</dbReference>
<evidence type="ECO:0000256" key="16">
    <source>
        <dbReference type="SAM" id="MobiDB-lite"/>
    </source>
</evidence>
<dbReference type="InterPro" id="IPR041973">
    <property type="entry name" value="KOW_Spt5_1"/>
</dbReference>
<evidence type="ECO:0000259" key="18">
    <source>
        <dbReference type="SMART" id="SM00739"/>
    </source>
</evidence>
<dbReference type="Gene3D" id="3.30.70.940">
    <property type="entry name" value="NusG, N-terminal domain"/>
    <property type="match status" value="1"/>
</dbReference>
<dbReference type="SMART" id="SM00738">
    <property type="entry name" value="NGN"/>
    <property type="match status" value="1"/>
</dbReference>
<evidence type="ECO:0000256" key="4">
    <source>
        <dbReference type="ARBA" id="ARBA00021370"/>
    </source>
</evidence>
<keyword evidence="10" id="KW-0804">Transcription</keyword>
<dbReference type="OrthoDB" id="28901at2759"/>
<evidence type="ECO:0000256" key="1">
    <source>
        <dbReference type="ARBA" id="ARBA00004123"/>
    </source>
</evidence>
<evidence type="ECO:0000256" key="13">
    <source>
        <dbReference type="ARBA" id="ARBA00025870"/>
    </source>
</evidence>
<evidence type="ECO:0000256" key="15">
    <source>
        <dbReference type="ARBA" id="ARBA00031006"/>
    </source>
</evidence>
<feature type="compositionally biased region" description="Acidic residues" evidence="16">
    <location>
        <begin position="49"/>
        <end position="68"/>
    </location>
</feature>
<protein>
    <recommendedName>
        <fullName evidence="3">Transcription elongation factor SPT5</fullName>
    </recommendedName>
    <alternativeName>
        <fullName evidence="14 15">Chromatin Elongation factor SPT5</fullName>
    </alternativeName>
    <alternativeName>
        <fullName evidence="4">Transcription elongation factor spt5</fullName>
    </alternativeName>
</protein>
<dbReference type="Proteomes" id="UP001151582">
    <property type="component" value="Unassembled WGS sequence"/>
</dbReference>
<dbReference type="InterPro" id="IPR057934">
    <property type="entry name" value="KOW_Spt5_7"/>
</dbReference>
<feature type="region of interest" description="Disordered" evidence="16">
    <location>
        <begin position="1"/>
        <end position="142"/>
    </location>
</feature>
<evidence type="ECO:0000256" key="14">
    <source>
        <dbReference type="ARBA" id="ARBA00029865"/>
    </source>
</evidence>
<dbReference type="InterPro" id="IPR022581">
    <property type="entry name" value="Spt5_N"/>
</dbReference>
<reference evidence="19" key="1">
    <citation type="submission" date="2022-07" db="EMBL/GenBank/DDBJ databases">
        <title>Phylogenomic reconstructions and comparative analyses of Kickxellomycotina fungi.</title>
        <authorList>
            <person name="Reynolds N.K."/>
            <person name="Stajich J.E."/>
            <person name="Barry K."/>
            <person name="Grigoriev I.V."/>
            <person name="Crous P."/>
            <person name="Smith M.E."/>
        </authorList>
    </citation>
    <scope>NUCLEOTIDE SEQUENCE</scope>
    <source>
        <strain evidence="19">RSA 567</strain>
    </source>
</reference>
<evidence type="ECO:0000256" key="9">
    <source>
        <dbReference type="ARBA" id="ARBA00023159"/>
    </source>
</evidence>
<keyword evidence="19" id="KW-0648">Protein biosynthesis</keyword>
<comment type="subcellular location">
    <subcellularLocation>
        <location evidence="1">Nucleus</location>
    </subcellularLocation>
</comment>
<feature type="compositionally biased region" description="Low complexity" evidence="16">
    <location>
        <begin position="1039"/>
        <end position="1061"/>
    </location>
</feature>
<dbReference type="InterPro" id="IPR057936">
    <property type="entry name" value="KOWx_Spt5"/>
</dbReference>
<evidence type="ECO:0000256" key="6">
    <source>
        <dbReference type="ARBA" id="ARBA00022553"/>
    </source>
</evidence>
<dbReference type="SUPFAM" id="SSF50104">
    <property type="entry name" value="Translation proteins SH3-like domain"/>
    <property type="match status" value="1"/>
</dbReference>
<feature type="domain" description="KOW" evidence="18">
    <location>
        <begin position="465"/>
        <end position="492"/>
    </location>
</feature>
<dbReference type="InterPro" id="IPR014722">
    <property type="entry name" value="Rib_uL2_dom2"/>
</dbReference>
<feature type="compositionally biased region" description="Basic and acidic residues" evidence="16">
    <location>
        <begin position="344"/>
        <end position="353"/>
    </location>
</feature>
<keyword evidence="5" id="KW-0678">Repressor</keyword>
<dbReference type="Pfam" id="PF23042">
    <property type="entry name" value="KOW1_SPT5"/>
    <property type="match status" value="1"/>
</dbReference>
<feature type="compositionally biased region" description="Basic residues" evidence="16">
    <location>
        <begin position="73"/>
        <end position="82"/>
    </location>
</feature>
<name>A0A9W8ECX2_9FUNG</name>
<dbReference type="Pfam" id="PF11942">
    <property type="entry name" value="Spt5_N"/>
    <property type="match status" value="1"/>
</dbReference>
<feature type="compositionally biased region" description="Basic and acidic residues" evidence="16">
    <location>
        <begin position="30"/>
        <end position="48"/>
    </location>
</feature>
<feature type="compositionally biased region" description="Basic and acidic residues" evidence="16">
    <location>
        <begin position="122"/>
        <end position="139"/>
    </location>
</feature>
<dbReference type="InterPro" id="IPR005100">
    <property type="entry name" value="NGN-domain"/>
</dbReference>
<dbReference type="Pfam" id="PF12815">
    <property type="entry name" value="CTD"/>
    <property type="match status" value="1"/>
</dbReference>
<dbReference type="InterPro" id="IPR039385">
    <property type="entry name" value="NGN_Euk"/>
</dbReference>
<proteinExistence type="inferred from homology"/>
<feature type="region of interest" description="Disordered" evidence="16">
    <location>
        <begin position="344"/>
        <end position="382"/>
    </location>
</feature>
<dbReference type="GO" id="GO:0006368">
    <property type="term" value="P:transcription elongation by RNA polymerase II"/>
    <property type="evidence" value="ECO:0007669"/>
    <property type="project" value="TreeGrafter"/>
</dbReference>
<dbReference type="InterPro" id="IPR036735">
    <property type="entry name" value="NGN_dom_sf"/>
</dbReference>
<evidence type="ECO:0000256" key="12">
    <source>
        <dbReference type="ARBA" id="ARBA00024691"/>
    </source>
</evidence>
<dbReference type="InterPro" id="IPR005824">
    <property type="entry name" value="KOW"/>
</dbReference>
<keyword evidence="8" id="KW-0805">Transcription regulation</keyword>
<evidence type="ECO:0000256" key="7">
    <source>
        <dbReference type="ARBA" id="ARBA00022737"/>
    </source>
</evidence>
<dbReference type="InterPro" id="IPR006645">
    <property type="entry name" value="NGN-like_dom"/>
</dbReference>
<dbReference type="EMBL" id="JANBQB010000164">
    <property type="protein sequence ID" value="KAJ1980523.1"/>
    <property type="molecule type" value="Genomic_DNA"/>
</dbReference>
<dbReference type="SMART" id="SM00739">
    <property type="entry name" value="KOW"/>
    <property type="match status" value="5"/>
</dbReference>
<feature type="region of interest" description="Disordered" evidence="16">
    <location>
        <begin position="839"/>
        <end position="1107"/>
    </location>
</feature>
<evidence type="ECO:0000259" key="17">
    <source>
        <dbReference type="SMART" id="SM00738"/>
    </source>
</evidence>
<comment type="caution">
    <text evidence="19">The sequence shown here is derived from an EMBL/GenBank/DDBJ whole genome shotgun (WGS) entry which is preliminary data.</text>
</comment>
<evidence type="ECO:0000256" key="8">
    <source>
        <dbReference type="ARBA" id="ARBA00023015"/>
    </source>
</evidence>
<keyword evidence="11" id="KW-0539">Nucleus</keyword>
<dbReference type="GO" id="GO:0006357">
    <property type="term" value="P:regulation of transcription by RNA polymerase II"/>
    <property type="evidence" value="ECO:0007669"/>
    <property type="project" value="InterPro"/>
</dbReference>
<dbReference type="GO" id="GO:0000785">
    <property type="term" value="C:chromatin"/>
    <property type="evidence" value="ECO:0007669"/>
    <property type="project" value="UniProtKB-ARBA"/>
</dbReference>
<dbReference type="Pfam" id="PF23284">
    <property type="entry name" value="KOW2_Spt5"/>
    <property type="match status" value="1"/>
</dbReference>
<evidence type="ECO:0000256" key="10">
    <source>
        <dbReference type="ARBA" id="ARBA00023163"/>
    </source>
</evidence>
<feature type="domain" description="KOW" evidence="18">
    <location>
        <begin position="298"/>
        <end position="325"/>
    </location>
</feature>
<keyword evidence="19" id="KW-0251">Elongation factor</keyword>
<feature type="compositionally biased region" description="Low complexity" evidence="16">
    <location>
        <begin position="913"/>
        <end position="933"/>
    </location>
</feature>
<dbReference type="CDD" id="cd06085">
    <property type="entry name" value="KOW_Spt5_5"/>
    <property type="match status" value="1"/>
</dbReference>
<feature type="domain" description="KOW" evidence="18">
    <location>
        <begin position="517"/>
        <end position="544"/>
    </location>
</feature>
<dbReference type="PANTHER" id="PTHR11125:SF7">
    <property type="entry name" value="TRANSCRIPTION ELONGATION FACTOR SPT5"/>
    <property type="match status" value="1"/>
</dbReference>
<dbReference type="InterPro" id="IPR041977">
    <property type="entry name" value="KOW_Spt5_4"/>
</dbReference>
<feature type="domain" description="KOW" evidence="18">
    <location>
        <begin position="748"/>
        <end position="775"/>
    </location>
</feature>
<keyword evidence="6" id="KW-0597">Phosphoprotein</keyword>
<keyword evidence="9" id="KW-0010">Activator</keyword>
<evidence type="ECO:0000256" key="3">
    <source>
        <dbReference type="ARBA" id="ARBA00020181"/>
    </source>
</evidence>
<dbReference type="InterPro" id="IPR041975">
    <property type="entry name" value="KOW_Spt5_2"/>
</dbReference>
<dbReference type="InterPro" id="IPR041976">
    <property type="entry name" value="KOW_Spt5_3"/>
</dbReference>
<accession>A0A9W8ECX2</accession>
<organism evidence="19 20">
    <name type="scientific">Dimargaris verticillata</name>
    <dbReference type="NCBI Taxonomy" id="2761393"/>
    <lineage>
        <taxon>Eukaryota</taxon>
        <taxon>Fungi</taxon>
        <taxon>Fungi incertae sedis</taxon>
        <taxon>Zoopagomycota</taxon>
        <taxon>Kickxellomycotina</taxon>
        <taxon>Dimargaritomycetes</taxon>
        <taxon>Dimargaritales</taxon>
        <taxon>Dimargaritaceae</taxon>
        <taxon>Dimargaris</taxon>
    </lineage>
</organism>
<dbReference type="GO" id="GO:0032784">
    <property type="term" value="P:regulation of DNA-templated transcription elongation"/>
    <property type="evidence" value="ECO:0007669"/>
    <property type="project" value="InterPro"/>
</dbReference>
<dbReference type="GO" id="GO:0032044">
    <property type="term" value="C:DSIF complex"/>
    <property type="evidence" value="ECO:0007669"/>
    <property type="project" value="TreeGrafter"/>
</dbReference>
<feature type="domain" description="NusG-like N-terminal" evidence="17">
    <location>
        <begin position="204"/>
        <end position="293"/>
    </location>
</feature>
<dbReference type="CDD" id="cd06084">
    <property type="entry name" value="KOW_Spt5_4"/>
    <property type="match status" value="1"/>
</dbReference>
<keyword evidence="7" id="KW-0677">Repeat</keyword>
<comment type="subunit">
    <text evidence="13">Component of the SPT4-SPT5 complex. Interacts with RNA polymerase II.</text>
</comment>
<feature type="domain" description="KOW" evidence="18">
    <location>
        <begin position="1244"/>
        <end position="1271"/>
    </location>
</feature>
<dbReference type="InterPro" id="IPR039659">
    <property type="entry name" value="SPT5"/>
</dbReference>
<dbReference type="Gene3D" id="2.30.30.30">
    <property type="match status" value="3"/>
</dbReference>
<dbReference type="Pfam" id="PF23290">
    <property type="entry name" value="KOW5_SPT5"/>
    <property type="match status" value="1"/>
</dbReference>
<dbReference type="Pfam" id="PF23291">
    <property type="entry name" value="KOW4_SPT5"/>
    <property type="match status" value="1"/>
</dbReference>
<feature type="compositionally biased region" description="Acidic residues" evidence="16">
    <location>
        <begin position="88"/>
        <end position="116"/>
    </location>
</feature>
<evidence type="ECO:0000256" key="11">
    <source>
        <dbReference type="ARBA" id="ARBA00023242"/>
    </source>
</evidence>